<comment type="caution">
    <text evidence="1">The sequence shown here is derived from an EMBL/GenBank/DDBJ whole genome shotgun (WGS) entry which is preliminary data.</text>
</comment>
<proteinExistence type="predicted"/>
<protein>
    <submittedName>
        <fullName evidence="1">Riboflavin transporter mch5</fullName>
    </submittedName>
</protein>
<dbReference type="EMBL" id="VUJX02000004">
    <property type="protein sequence ID" value="KAL0937963.1"/>
    <property type="molecule type" value="Genomic_DNA"/>
</dbReference>
<gene>
    <name evidence="1" type="ORF">CTRU02_207694</name>
</gene>
<name>A0ACC3Z1I2_COLTU</name>
<evidence type="ECO:0000313" key="2">
    <source>
        <dbReference type="Proteomes" id="UP000805649"/>
    </source>
</evidence>
<accession>A0ACC3Z1I2</accession>
<dbReference type="Proteomes" id="UP000805649">
    <property type="component" value="Unassembled WGS sequence"/>
</dbReference>
<organism evidence="1 2">
    <name type="scientific">Colletotrichum truncatum</name>
    <name type="common">Anthracnose fungus</name>
    <name type="synonym">Colletotrichum capsici</name>
    <dbReference type="NCBI Taxonomy" id="5467"/>
    <lineage>
        <taxon>Eukaryota</taxon>
        <taxon>Fungi</taxon>
        <taxon>Dikarya</taxon>
        <taxon>Ascomycota</taxon>
        <taxon>Pezizomycotina</taxon>
        <taxon>Sordariomycetes</taxon>
        <taxon>Hypocreomycetidae</taxon>
        <taxon>Glomerellales</taxon>
        <taxon>Glomerellaceae</taxon>
        <taxon>Colletotrichum</taxon>
        <taxon>Colletotrichum truncatum species complex</taxon>
    </lineage>
</organism>
<keyword evidence="2" id="KW-1185">Reference proteome</keyword>
<reference evidence="1 2" key="1">
    <citation type="journal article" date="2020" name="Phytopathology">
        <title>Genome Sequence Resources of Colletotrichum truncatum, C. plurivorum, C. musicola, and C. sojae: Four Species Pathogenic to Soybean (Glycine max).</title>
        <authorList>
            <person name="Rogerio F."/>
            <person name="Boufleur T.R."/>
            <person name="Ciampi-Guillardi M."/>
            <person name="Sukno S.A."/>
            <person name="Thon M.R."/>
            <person name="Massola Junior N.S."/>
            <person name="Baroncelli R."/>
        </authorList>
    </citation>
    <scope>NUCLEOTIDE SEQUENCE [LARGE SCALE GENOMIC DNA]</scope>
    <source>
        <strain evidence="1 2">CMES1059</strain>
    </source>
</reference>
<evidence type="ECO:0000313" key="1">
    <source>
        <dbReference type="EMBL" id="KAL0937963.1"/>
    </source>
</evidence>
<sequence>MTTQPSTPTPGVGPQNAPEPTPYTQERNETEKNRSNVGPQADLPSVQVLPAAEQEYPEGGLRAWSVVLGCWFASFSALGVSNTVATLHAYIGTHQLAGYSEGAIGWIFSVYMFLIFFCGLYVGPFFDKYGPKWLILSGTVGVVTAQMLLSISTKYWHFMLVFGVLNGCSASLLFTPSFAAIGHWFYHRRGLATGIASTGGCCGGIVYPIILRYLFERAGWGWGIRTIGFIVLVFCGTATLLIDTRLPPAPNASPHPDVRIFREPAFALTTLGIFLLEWSLFIPMTYISSYALSQGFGTDFAYQIPTILNAGSVVGRVLAGWWGDYAGPFNSNIAAVVLSIIACLAIWLPAGSSMAGIVIFVVVFGFASGNNISISPVCIGKLCKTENYGRYYATSYTAASFSCLFGVPIAGEILASKGGDYKALIIFTGVIYVGSVVALWAAKVLRVGWKPLAVF</sequence>